<evidence type="ECO:0000256" key="1">
    <source>
        <dbReference type="ARBA" id="ARBA00011662"/>
    </source>
</evidence>
<dbReference type="AlphaFoldDB" id="A0A811ZY98"/>
<comment type="subunit">
    <text evidence="1 5">Interacts with hair keratins.</text>
</comment>
<comment type="similarity">
    <text evidence="4 5">Belongs to the PMG family.</text>
</comment>
<dbReference type="Pfam" id="PF05287">
    <property type="entry name" value="PMG"/>
    <property type="match status" value="1"/>
</dbReference>
<evidence type="ECO:0000313" key="7">
    <source>
        <dbReference type="Proteomes" id="UP000645828"/>
    </source>
</evidence>
<comment type="function">
    <text evidence="5">In the hair cortex, hair keratin intermediate filaments are embedded in an interfilamentous matrix, consisting of hair keratin-associated proteins (KRTAP), which are essential for the formation of a rigid and resistant hair shaft through their extensive disulfide bond cross-linking with abundant cysteine residues of hair keratins. The matrix proteins include the high-sulfur and high-glycine-tyrosine keratins.</text>
</comment>
<accession>A0A811ZY98</accession>
<dbReference type="PANTHER" id="PTHR23260">
    <property type="entry name" value="KERATIN ASSOCIATED PROTEIN 3-3-RELATED"/>
    <property type="match status" value="1"/>
</dbReference>
<name>A0A811ZY98_NYCPR</name>
<reference evidence="6" key="1">
    <citation type="submission" date="2020-12" db="EMBL/GenBank/DDBJ databases">
        <authorList>
            <consortium name="Molecular Ecology Group"/>
        </authorList>
    </citation>
    <scope>NUCLEOTIDE SEQUENCE</scope>
    <source>
        <strain evidence="6">TBG_1078</strain>
    </source>
</reference>
<evidence type="ECO:0000313" key="6">
    <source>
        <dbReference type="EMBL" id="CAD7693543.1"/>
    </source>
</evidence>
<dbReference type="GO" id="GO:0045095">
    <property type="term" value="C:keratin filament"/>
    <property type="evidence" value="ECO:0007669"/>
    <property type="project" value="UniProtKB-UniRule"/>
</dbReference>
<keyword evidence="3 5" id="KW-0416">Keratin</keyword>
<sequence length="183" mass="19519">MSCHNCSANYSLGSLRNPCHIPLTSSMALCSTGVSYGDVVCLPTNCQDHPQPLDNCQETCSESTSCQPGHREPNNCETSCYPSTTYYVSRPCQGTTFLPAASYVSGSCLPVSFRTLTYVSNSGRPLSLFTYGCRPLGSLPCGPQTLSIVPSSLRPLRPVFSGSQPLNHVYSTCRPSCSALGGQ</sequence>
<dbReference type="InterPro" id="IPR007951">
    <property type="entry name" value="KRTAP_PMG"/>
</dbReference>
<dbReference type="GO" id="GO:0005198">
    <property type="term" value="F:structural molecule activity"/>
    <property type="evidence" value="ECO:0007669"/>
    <property type="project" value="InterPro"/>
</dbReference>
<organism evidence="6 7">
    <name type="scientific">Nyctereutes procyonoides</name>
    <name type="common">Raccoon dog</name>
    <name type="synonym">Canis procyonoides</name>
    <dbReference type="NCBI Taxonomy" id="34880"/>
    <lineage>
        <taxon>Eukaryota</taxon>
        <taxon>Metazoa</taxon>
        <taxon>Chordata</taxon>
        <taxon>Craniata</taxon>
        <taxon>Vertebrata</taxon>
        <taxon>Euteleostomi</taxon>
        <taxon>Mammalia</taxon>
        <taxon>Eutheria</taxon>
        <taxon>Laurasiatheria</taxon>
        <taxon>Carnivora</taxon>
        <taxon>Caniformia</taxon>
        <taxon>Canidae</taxon>
        <taxon>Nyctereutes</taxon>
    </lineage>
</organism>
<dbReference type="Proteomes" id="UP000645828">
    <property type="component" value="Unassembled WGS sequence"/>
</dbReference>
<dbReference type="GO" id="GO:0005829">
    <property type="term" value="C:cytosol"/>
    <property type="evidence" value="ECO:0007669"/>
    <property type="project" value="UniProtKB-ARBA"/>
</dbReference>
<gene>
    <name evidence="6" type="ORF">NYPRO_LOCUS26335</name>
</gene>
<evidence type="ECO:0000256" key="2">
    <source>
        <dbReference type="ARBA" id="ARBA00022737"/>
    </source>
</evidence>
<keyword evidence="2" id="KW-0677">Repeat</keyword>
<evidence type="ECO:0000256" key="3">
    <source>
        <dbReference type="ARBA" id="ARBA00022744"/>
    </source>
</evidence>
<protein>
    <recommendedName>
        <fullName evidence="5">Keratin-associated protein</fullName>
    </recommendedName>
</protein>
<evidence type="ECO:0000256" key="5">
    <source>
        <dbReference type="RuleBase" id="RU369044"/>
    </source>
</evidence>
<evidence type="ECO:0000256" key="4">
    <source>
        <dbReference type="ARBA" id="ARBA00034495"/>
    </source>
</evidence>
<dbReference type="PANTHER" id="PTHR23260:SF7">
    <property type="entry name" value="KERATIN-ASSOCIATED PROTEIN 26-1"/>
    <property type="match status" value="1"/>
</dbReference>
<keyword evidence="7" id="KW-1185">Reference proteome</keyword>
<dbReference type="InterPro" id="IPR007659">
    <property type="entry name" value="Keratin_matx"/>
</dbReference>
<dbReference type="EMBL" id="CAJHUB010000784">
    <property type="protein sequence ID" value="CAD7693543.1"/>
    <property type="molecule type" value="Genomic_DNA"/>
</dbReference>
<proteinExistence type="inferred from homology"/>
<comment type="caution">
    <text evidence="6">The sequence shown here is derived from an EMBL/GenBank/DDBJ whole genome shotgun (WGS) entry which is preliminary data.</text>
</comment>